<comment type="caution">
    <text evidence="2">The sequence shown here is derived from an EMBL/GenBank/DDBJ whole genome shotgun (WGS) entry which is preliminary data.</text>
</comment>
<dbReference type="Pfam" id="PF07963">
    <property type="entry name" value="N_methyl"/>
    <property type="match status" value="1"/>
</dbReference>
<dbReference type="Proteomes" id="UP000321113">
    <property type="component" value="Unassembled WGS sequence"/>
</dbReference>
<gene>
    <name evidence="2" type="ORF">VSU01S_31970</name>
</gene>
<accession>A0A511QWL8</accession>
<proteinExistence type="predicted"/>
<reference evidence="2 3" key="1">
    <citation type="submission" date="2019-07" db="EMBL/GenBank/DDBJ databases">
        <title>Whole genome shotgun sequence of Vibrio superstes NBRC 103154.</title>
        <authorList>
            <person name="Hosoyama A."/>
            <person name="Uohara A."/>
            <person name="Ohji S."/>
            <person name="Ichikawa N."/>
        </authorList>
    </citation>
    <scope>NUCLEOTIDE SEQUENCE [LARGE SCALE GENOMIC DNA]</scope>
    <source>
        <strain evidence="2 3">NBRC 103154</strain>
    </source>
</reference>
<dbReference type="NCBIfam" id="TIGR02532">
    <property type="entry name" value="IV_pilin_GFxxxE"/>
    <property type="match status" value="1"/>
</dbReference>
<name>A0A511QWL8_9VIBR</name>
<dbReference type="EMBL" id="BJXK01000015">
    <property type="protein sequence ID" value="GEM80952.1"/>
    <property type="molecule type" value="Genomic_DNA"/>
</dbReference>
<dbReference type="PROSITE" id="PS00409">
    <property type="entry name" value="PROKAR_NTER_METHYL"/>
    <property type="match status" value="1"/>
</dbReference>
<evidence type="ECO:0000256" key="1">
    <source>
        <dbReference type="SAM" id="Phobius"/>
    </source>
</evidence>
<organism evidence="2 3">
    <name type="scientific">Vibrio superstes NBRC 103154</name>
    <dbReference type="NCBI Taxonomy" id="1219062"/>
    <lineage>
        <taxon>Bacteria</taxon>
        <taxon>Pseudomonadati</taxon>
        <taxon>Pseudomonadota</taxon>
        <taxon>Gammaproteobacteria</taxon>
        <taxon>Vibrionales</taxon>
        <taxon>Vibrionaceae</taxon>
        <taxon>Vibrio</taxon>
    </lineage>
</organism>
<sequence length="255" mass="28546">MKQRGFTLIEMILTIVVLAIIFLGIAGFVEFGAKGYNQTVDRQRLQNQARFAIEKMSREVQHAVPNSFDLSSNNKCLAFYPIDYAGFYQYREPAGDVEFVVGNNQPETFADGSHLVINPSRIQDLQNDGQSIDIAGESKEPDGDYFSIQMNLTSQSSANRHYIYQDKAVVYCIEQLIASSNNGRVVRYYGVLDDIEDLSSLSGTVVATGVAFNESRFNYEQTSLQRGGLIHLSLLFQNGDEQSQYKHDVKVANVP</sequence>
<dbReference type="InterPro" id="IPR012902">
    <property type="entry name" value="N_methyl_site"/>
</dbReference>
<keyword evidence="1" id="KW-0812">Transmembrane</keyword>
<keyword evidence="1" id="KW-1133">Transmembrane helix</keyword>
<dbReference type="OrthoDB" id="9788802at2"/>
<feature type="transmembrane region" description="Helical" evidence="1">
    <location>
        <begin position="12"/>
        <end position="33"/>
    </location>
</feature>
<keyword evidence="3" id="KW-1185">Reference proteome</keyword>
<dbReference type="RefSeq" id="WP_119011414.1">
    <property type="nucleotide sequence ID" value="NZ_BJXK01000015.1"/>
</dbReference>
<evidence type="ECO:0000313" key="2">
    <source>
        <dbReference type="EMBL" id="GEM80952.1"/>
    </source>
</evidence>
<protein>
    <submittedName>
        <fullName evidence="2">MSHA biogenesis protein MshO</fullName>
    </submittedName>
</protein>
<keyword evidence="1" id="KW-0472">Membrane</keyword>
<evidence type="ECO:0000313" key="3">
    <source>
        <dbReference type="Proteomes" id="UP000321113"/>
    </source>
</evidence>
<dbReference type="AlphaFoldDB" id="A0A511QWL8"/>